<dbReference type="Pfam" id="PF03929">
    <property type="entry name" value="PepSY_TM"/>
    <property type="match status" value="1"/>
</dbReference>
<dbReference type="OrthoDB" id="9776609at2"/>
<proteinExistence type="predicted"/>
<accession>A0A3P4AXU3</accession>
<reference evidence="2 3" key="1">
    <citation type="submission" date="2018-10" db="EMBL/GenBank/DDBJ databases">
        <authorList>
            <person name="Criscuolo A."/>
        </authorList>
    </citation>
    <scope>NUCLEOTIDE SEQUENCE [LARGE SCALE GENOMIC DNA]</scope>
    <source>
        <strain evidence="2">DnA1</strain>
    </source>
</reference>
<dbReference type="Proteomes" id="UP000277294">
    <property type="component" value="Unassembled WGS sequence"/>
</dbReference>
<keyword evidence="1" id="KW-0812">Transmembrane</keyword>
<keyword evidence="1" id="KW-1133">Transmembrane helix</keyword>
<keyword evidence="1" id="KW-0472">Membrane</keyword>
<feature type="transmembrane region" description="Helical" evidence="1">
    <location>
        <begin position="345"/>
        <end position="366"/>
    </location>
</feature>
<feature type="transmembrane region" description="Helical" evidence="1">
    <location>
        <begin position="154"/>
        <end position="175"/>
    </location>
</feature>
<evidence type="ECO:0000313" key="2">
    <source>
        <dbReference type="EMBL" id="VCU68602.1"/>
    </source>
</evidence>
<evidence type="ECO:0000313" key="3">
    <source>
        <dbReference type="Proteomes" id="UP000277294"/>
    </source>
</evidence>
<sequence>MKSSTLRAWSWLHKWSSLAGTVFLLLLCVTGLPLIFHDEIEHAFEAPLAGTGEIVRPAAGAGPPTLDDFIAHAAGRGLGRHVNFVLLEDGEPYVQVGTSDSLDREHGGHTHWYERATGAVLETPGTEPEGVVGIFMEVMLRLHTDLYAGLPGTLFLGAMGVLLTVALISGVVLYAPFMRKLSFRTIRRRSAQRTRWLYFHNVLGLGTALWVAVIGLTGTINALELPLGQLWRADHLLPMIQRHAADRPPATLAPLADVLAAVHAAAPGTEPASIIFPGMTVSGPRHFLVIAHGNRPATRQLIHTALVDGQTGRLAEHAAMPWYVQALSLSQPLHFGDYGWLSLKILWAVLDVVAIIVLGSGVYLWLRR</sequence>
<evidence type="ECO:0000256" key="1">
    <source>
        <dbReference type="SAM" id="Phobius"/>
    </source>
</evidence>
<keyword evidence="3" id="KW-1185">Reference proteome</keyword>
<dbReference type="PANTHER" id="PTHR34219">
    <property type="entry name" value="IRON-REGULATED INNER MEMBRANE PROTEIN-RELATED"/>
    <property type="match status" value="1"/>
</dbReference>
<gene>
    <name evidence="2" type="ORF">PIGHUM_00659</name>
</gene>
<dbReference type="EMBL" id="UWPJ01000006">
    <property type="protein sequence ID" value="VCU68602.1"/>
    <property type="molecule type" value="Genomic_DNA"/>
</dbReference>
<name>A0A3P4AXU3_9BURK</name>
<organism evidence="2 3">
    <name type="scientific">Pigmentiphaga humi</name>
    <dbReference type="NCBI Taxonomy" id="2478468"/>
    <lineage>
        <taxon>Bacteria</taxon>
        <taxon>Pseudomonadati</taxon>
        <taxon>Pseudomonadota</taxon>
        <taxon>Betaproteobacteria</taxon>
        <taxon>Burkholderiales</taxon>
        <taxon>Alcaligenaceae</taxon>
        <taxon>Pigmentiphaga</taxon>
    </lineage>
</organism>
<protein>
    <submittedName>
        <fullName evidence="2">PepSY-associated TM helix</fullName>
    </submittedName>
</protein>
<dbReference type="RefSeq" id="WP_124077838.1">
    <property type="nucleotide sequence ID" value="NZ_UWPJ01000006.1"/>
</dbReference>
<dbReference type="AlphaFoldDB" id="A0A3P4AXU3"/>
<dbReference type="PANTHER" id="PTHR34219:SF3">
    <property type="entry name" value="BLL7967 PROTEIN"/>
    <property type="match status" value="1"/>
</dbReference>
<feature type="transmembrane region" description="Helical" evidence="1">
    <location>
        <begin position="196"/>
        <end position="220"/>
    </location>
</feature>
<dbReference type="InterPro" id="IPR005625">
    <property type="entry name" value="PepSY-ass_TM"/>
</dbReference>